<dbReference type="OrthoDB" id="4955385at2759"/>
<evidence type="ECO:0000313" key="6">
    <source>
        <dbReference type="Proteomes" id="UP000078397"/>
    </source>
</evidence>
<evidence type="ECO:0000259" key="4">
    <source>
        <dbReference type="PROSITE" id="PS50837"/>
    </source>
</evidence>
<proteinExistence type="predicted"/>
<keyword evidence="2 3" id="KW-0040">ANK repeat</keyword>
<dbReference type="InterPro" id="IPR056884">
    <property type="entry name" value="NPHP3-like_N"/>
</dbReference>
<keyword evidence="6" id="KW-1185">Reference proteome</keyword>
<dbReference type="SUPFAM" id="SSF52540">
    <property type="entry name" value="P-loop containing nucleoside triphosphate hydrolases"/>
    <property type="match status" value="1"/>
</dbReference>
<dbReference type="GO" id="GO:0009116">
    <property type="term" value="P:nucleoside metabolic process"/>
    <property type="evidence" value="ECO:0007669"/>
    <property type="project" value="InterPro"/>
</dbReference>
<dbReference type="PANTHER" id="PTHR24123:SF33">
    <property type="entry name" value="PROTEIN HOS4"/>
    <property type="match status" value="1"/>
</dbReference>
<feature type="repeat" description="ANK" evidence="3">
    <location>
        <begin position="1073"/>
        <end position="1105"/>
    </location>
</feature>
<dbReference type="InterPro" id="IPR002110">
    <property type="entry name" value="Ankyrin_rpt"/>
</dbReference>
<protein>
    <submittedName>
        <fullName evidence="5">Nacht and ankyrin domain-containing protein</fullName>
    </submittedName>
</protein>
<dbReference type="PROSITE" id="PS50837">
    <property type="entry name" value="NACHT"/>
    <property type="match status" value="1"/>
</dbReference>
<feature type="repeat" description="ANK" evidence="3">
    <location>
        <begin position="1224"/>
        <end position="1256"/>
    </location>
</feature>
<dbReference type="GO" id="GO:0003824">
    <property type="term" value="F:catalytic activity"/>
    <property type="evidence" value="ECO:0007669"/>
    <property type="project" value="InterPro"/>
</dbReference>
<evidence type="ECO:0000256" key="1">
    <source>
        <dbReference type="ARBA" id="ARBA00022737"/>
    </source>
</evidence>
<evidence type="ECO:0000313" key="5">
    <source>
        <dbReference type="EMBL" id="OAQ67814.1"/>
    </source>
</evidence>
<dbReference type="EMBL" id="LSBJ02000003">
    <property type="protein sequence ID" value="OAQ67814.1"/>
    <property type="molecule type" value="Genomic_DNA"/>
</dbReference>
<sequence length="1483" mass="165973">MKRTTQLPDPKLYTIGWITALEKELTVAIAVLDEKHEKPLNFTKHAKDTNSYAWGRIGEHNIVITSLAAGRYGTVSAATTAGSMMSSLPHLRFGLMVGIGAGIPRPNRDIRLGDVVVSHPAGTSGGVIQYDMGKLRSSETFERVGQLDAPPEVLLKRLQFLRAAHRLQGSRIPSILKEMTDEYPKLCEEQDGDAAFVYQGSHNDRLFEVTTVHRNVPVADNEGREQGRICAQCDDTEEIRRKDRRPQPLVHYGVIASGNCVVKDGISRDVILQRLEKVCICFEMEAAGLMNNIPCLVIRGICDYADTHKNDQWQNYAAATAAAFAKELLEDLDAVDVERTPEMQETIKKHNLPVEQEVAQMASINRETHNTVQQLETSCHYQELEHWLSPPNPSTNYNTAIKLRHEGSCQWLLNSERYRDWKQKGESTFLWLYGIPGCGKTVLASTVIHELQRDESARTILYFYFDFSDVNKQSFEKSLHSLVVQLYHKNENARVHLDALYKSHDKGKRQPSIHLLCETLQKMIRQTDNVYIVFDALDECRTRNRSVNEDLLTWMKALVQPQRTKLRLLVTSRPEQEIESAIKDWAGDRDILPIQSDLVAKDIRDYIHTGVHQNKGLERWRSRPDVQAKIEAVLNEKANGMFRWVTCQLDGLVQCLNLSVLEKELASLPKTLDETYARILSNLPDAYAPDTRRILQFLTFSERPLLIEEAVDAIAVDLDHKPHFNHGNRMPVPLEIARFCSSLVVLSKNILEGGQVVKELKLAHFSVQEYLMSDRLHPGIAMYLGEVAAKVSITQVCLAYLLELDQGLSKTALQRLFPMAHYAASYWVDHAVVAEQHSAEVRALIEEFSSCGNARASCYQLHDPDYPQVSQPRNENNHIASALYYMSLGGLYYSAQKMLRKGVDVNARGGRYGNALQAASWGGHEKIVKMLLENGANIHAQGGQYCNALHAASIQGHDRIVEMLLDNGADVNARDVSWQSALHHSVTTSAASCCRLLLSRGAEMDTDIDNMTPFHLAVSKNDEDIVKVLLDAQCRVDVRARRRIWRQSHRDNRLTYSPGRYIAQSKNVSTNETGLTALHFATLSGSYRMTKFLLDRHADPNAKSELGETPLHLALKQDLYGPKYPDFVDHWTDSIHRVEVSVQMIPIVDGDDNDDEYGETKALVDEQRLSVLKLLLAHSGIDPNAQDSKGASPLHCVRYGEATSRVAIDILVNRGAKISLRNNRGQSPLHLACLNTDIEAVVALLEYGASVTDVDTDGLNALHYASQGGNRNVLQYMLQALQDNNLEAVISSTDSQKRNVLHHLVKRDICVDPGALNLLCQEQVSAADLDNEGMSPIAIYLSQFSFCWDDEKLQVVSKLFEQGADPLQTLGSKKIGLGHLAAKSPGVNVELLRTLSEFGVDLHLKDANDGTILHSIAASGFLTLPVLRFLQNEIGLPIAGKDARDMTPRDLATLRSLEKHDPHVYDSGRWLRTKDMLLGAEST</sequence>
<reference evidence="5 6" key="1">
    <citation type="journal article" date="2016" name="PLoS Pathog.">
        <title>Biosynthesis of antibiotic leucinostatins in bio-control fungus Purpureocillium lilacinum and their inhibition on phytophthora revealed by genome mining.</title>
        <authorList>
            <person name="Wang G."/>
            <person name="Liu Z."/>
            <person name="Lin R."/>
            <person name="Li E."/>
            <person name="Mao Z."/>
            <person name="Ling J."/>
            <person name="Yang Y."/>
            <person name="Yin W.B."/>
            <person name="Xie B."/>
        </authorList>
    </citation>
    <scope>NUCLEOTIDE SEQUENCE [LARGE SCALE GENOMIC DNA]</scope>
    <source>
        <strain evidence="5">170</strain>
    </source>
</reference>
<dbReference type="GeneID" id="28847550"/>
<dbReference type="Pfam" id="PF24883">
    <property type="entry name" value="NPHP3_N"/>
    <property type="match status" value="1"/>
</dbReference>
<dbReference type="Pfam" id="PF12796">
    <property type="entry name" value="Ank_2"/>
    <property type="match status" value="3"/>
</dbReference>
<feature type="repeat" description="ANK" evidence="3">
    <location>
        <begin position="1009"/>
        <end position="1041"/>
    </location>
</feature>
<dbReference type="Proteomes" id="UP000078397">
    <property type="component" value="Unassembled WGS sequence"/>
</dbReference>
<feature type="domain" description="NACHT" evidence="4">
    <location>
        <begin position="428"/>
        <end position="574"/>
    </location>
</feature>
<dbReference type="STRING" id="1380566.A0A179FQF3"/>
<comment type="caution">
    <text evidence="5">The sequence shown here is derived from an EMBL/GenBank/DDBJ whole genome shotgun (WGS) entry which is preliminary data.</text>
</comment>
<dbReference type="Pfam" id="PF22939">
    <property type="entry name" value="WHD_GPIID"/>
    <property type="match status" value="1"/>
</dbReference>
<feature type="repeat" description="ANK" evidence="3">
    <location>
        <begin position="1257"/>
        <end position="1289"/>
    </location>
</feature>
<dbReference type="InterPro" id="IPR054471">
    <property type="entry name" value="GPIID_WHD"/>
</dbReference>
<dbReference type="Gene3D" id="3.40.50.300">
    <property type="entry name" value="P-loop containing nucleotide triphosphate hydrolases"/>
    <property type="match status" value="1"/>
</dbReference>
<name>A0A179FQF3_METCM</name>
<dbReference type="KEGG" id="pchm:VFPPC_04156"/>
<dbReference type="Gene3D" id="3.40.50.1580">
    <property type="entry name" value="Nucleoside phosphorylase domain"/>
    <property type="match status" value="1"/>
</dbReference>
<dbReference type="PROSITE" id="PS50297">
    <property type="entry name" value="ANK_REP_REGION"/>
    <property type="match status" value="4"/>
</dbReference>
<gene>
    <name evidence="5" type="ORF">VFPPC_04156</name>
</gene>
<organism evidence="5 6">
    <name type="scientific">Pochonia chlamydosporia 170</name>
    <dbReference type="NCBI Taxonomy" id="1380566"/>
    <lineage>
        <taxon>Eukaryota</taxon>
        <taxon>Fungi</taxon>
        <taxon>Dikarya</taxon>
        <taxon>Ascomycota</taxon>
        <taxon>Pezizomycotina</taxon>
        <taxon>Sordariomycetes</taxon>
        <taxon>Hypocreomycetidae</taxon>
        <taxon>Hypocreales</taxon>
        <taxon>Clavicipitaceae</taxon>
        <taxon>Pochonia</taxon>
    </lineage>
</organism>
<keyword evidence="1" id="KW-0677">Repeat</keyword>
<dbReference type="PROSITE" id="PS50088">
    <property type="entry name" value="ANK_REPEAT"/>
    <property type="match status" value="7"/>
</dbReference>
<evidence type="ECO:0000256" key="2">
    <source>
        <dbReference type="ARBA" id="ARBA00023043"/>
    </source>
</evidence>
<dbReference type="SUPFAM" id="SSF53167">
    <property type="entry name" value="Purine and uridine phosphorylases"/>
    <property type="match status" value="1"/>
</dbReference>
<dbReference type="InterPro" id="IPR035994">
    <property type="entry name" value="Nucleoside_phosphorylase_sf"/>
</dbReference>
<dbReference type="SUPFAM" id="SSF48403">
    <property type="entry name" value="Ankyrin repeat"/>
    <property type="match status" value="2"/>
</dbReference>
<dbReference type="Pfam" id="PF00023">
    <property type="entry name" value="Ank"/>
    <property type="match status" value="1"/>
</dbReference>
<dbReference type="InterPro" id="IPR051165">
    <property type="entry name" value="Multifunctional_ANK_Repeat"/>
</dbReference>
<evidence type="ECO:0000256" key="3">
    <source>
        <dbReference type="PROSITE-ProRule" id="PRU00023"/>
    </source>
</evidence>
<feature type="repeat" description="ANK" evidence="3">
    <location>
        <begin position="911"/>
        <end position="943"/>
    </location>
</feature>
<feature type="repeat" description="ANK" evidence="3">
    <location>
        <begin position="944"/>
        <end position="976"/>
    </location>
</feature>
<dbReference type="InterPro" id="IPR036770">
    <property type="entry name" value="Ankyrin_rpt-contain_sf"/>
</dbReference>
<feature type="repeat" description="ANK" evidence="3">
    <location>
        <begin position="1189"/>
        <end position="1223"/>
    </location>
</feature>
<dbReference type="Gene3D" id="1.25.40.20">
    <property type="entry name" value="Ankyrin repeat-containing domain"/>
    <property type="match status" value="5"/>
</dbReference>
<dbReference type="InterPro" id="IPR007111">
    <property type="entry name" value="NACHT_NTPase"/>
</dbReference>
<dbReference type="SMART" id="SM00248">
    <property type="entry name" value="ANK"/>
    <property type="match status" value="13"/>
</dbReference>
<dbReference type="PANTHER" id="PTHR24123">
    <property type="entry name" value="ANKYRIN REPEAT-CONTAINING"/>
    <property type="match status" value="1"/>
</dbReference>
<dbReference type="RefSeq" id="XP_018144664.1">
    <property type="nucleotide sequence ID" value="XM_018283556.1"/>
</dbReference>
<dbReference type="InterPro" id="IPR027417">
    <property type="entry name" value="P-loop_NTPase"/>
</dbReference>
<accession>A0A179FQF3</accession>